<dbReference type="EMBL" id="RSCL01000020">
    <property type="protein sequence ID" value="RUT01208.1"/>
    <property type="molecule type" value="Genomic_DNA"/>
</dbReference>
<dbReference type="SUPFAM" id="SSF51161">
    <property type="entry name" value="Trimeric LpxA-like enzymes"/>
    <property type="match status" value="1"/>
</dbReference>
<dbReference type="OrthoDB" id="9815592at2"/>
<dbReference type="InterPro" id="IPR051159">
    <property type="entry name" value="Hexapeptide_acetyltransf"/>
</dbReference>
<evidence type="ECO:0008006" key="4">
    <source>
        <dbReference type="Google" id="ProtNLM"/>
    </source>
</evidence>
<dbReference type="PANTHER" id="PTHR23416">
    <property type="entry name" value="SIALIC ACID SYNTHASE-RELATED"/>
    <property type="match status" value="1"/>
</dbReference>
<dbReference type="Pfam" id="PF00132">
    <property type="entry name" value="Hexapep"/>
    <property type="match status" value="1"/>
</dbReference>
<proteinExistence type="predicted"/>
<sequence>MMYQNQTVIERLKELFLITCFGNVPVACLGLELRNFIYKSIFKQIDNHVFIQEGAKFFGTKCIEISQLVHILEGVCIDARDVNSHIVIKDGVILKKRVTIKALLSTNIYIGERTLIDDDVYIIGLGSIKIGKDCFIGDNSVIFAMNHILNNVSTKFNSVTKKEIIIEDECWLGHGVTVLNGVTIGKGSVISPNSVVTENIPPYSNAEGIPARVIKSRQKY</sequence>
<dbReference type="Pfam" id="PF14602">
    <property type="entry name" value="Hexapep_2"/>
    <property type="match status" value="1"/>
</dbReference>
<dbReference type="PANTHER" id="PTHR23416:SF78">
    <property type="entry name" value="LIPOPOLYSACCHARIDE BIOSYNTHESIS O-ACETYL TRANSFERASE WBBJ-RELATED"/>
    <property type="match status" value="1"/>
</dbReference>
<keyword evidence="1" id="KW-0812">Transmembrane</keyword>
<dbReference type="Gene3D" id="2.160.10.10">
    <property type="entry name" value="Hexapeptide repeat proteins"/>
    <property type="match status" value="1"/>
</dbReference>
<keyword evidence="1" id="KW-1133">Transmembrane helix</keyword>
<dbReference type="GO" id="GO:0043886">
    <property type="term" value="F:structural constituent of carboxysome shell"/>
    <property type="evidence" value="ECO:0007669"/>
    <property type="project" value="UniProtKB-ARBA"/>
</dbReference>
<keyword evidence="1" id="KW-0472">Membrane</keyword>
<organism evidence="2 3">
    <name type="scientific">Dulcicalothrix desertica PCC 7102</name>
    <dbReference type="NCBI Taxonomy" id="232991"/>
    <lineage>
        <taxon>Bacteria</taxon>
        <taxon>Bacillati</taxon>
        <taxon>Cyanobacteriota</taxon>
        <taxon>Cyanophyceae</taxon>
        <taxon>Nostocales</taxon>
        <taxon>Calotrichaceae</taxon>
        <taxon>Dulcicalothrix</taxon>
    </lineage>
</organism>
<reference evidence="2" key="2">
    <citation type="journal article" date="2019" name="Genome Biol. Evol.">
        <title>Day and night: Metabolic profiles and evolutionary relationships of six axenic non-marine cyanobacteria.</title>
        <authorList>
            <person name="Will S.E."/>
            <person name="Henke P."/>
            <person name="Boedeker C."/>
            <person name="Huang S."/>
            <person name="Brinkmann H."/>
            <person name="Rohde M."/>
            <person name="Jarek M."/>
            <person name="Friedl T."/>
            <person name="Seufert S."/>
            <person name="Schumacher M."/>
            <person name="Overmann J."/>
            <person name="Neumann-Schaal M."/>
            <person name="Petersen J."/>
        </authorList>
    </citation>
    <scope>NUCLEOTIDE SEQUENCE [LARGE SCALE GENOMIC DNA]</scope>
    <source>
        <strain evidence="2">PCC 7102</strain>
    </source>
</reference>
<protein>
    <recommendedName>
        <fullName evidence="4">Transferase</fullName>
    </recommendedName>
</protein>
<evidence type="ECO:0000256" key="1">
    <source>
        <dbReference type="SAM" id="Phobius"/>
    </source>
</evidence>
<dbReference type="InterPro" id="IPR001451">
    <property type="entry name" value="Hexapep"/>
</dbReference>
<evidence type="ECO:0000313" key="3">
    <source>
        <dbReference type="Proteomes" id="UP000271624"/>
    </source>
</evidence>
<accession>A0A433V540</accession>
<comment type="caution">
    <text evidence="2">The sequence shown here is derived from an EMBL/GenBank/DDBJ whole genome shotgun (WGS) entry which is preliminary data.</text>
</comment>
<dbReference type="CDD" id="cd04647">
    <property type="entry name" value="LbH_MAT_like"/>
    <property type="match status" value="1"/>
</dbReference>
<dbReference type="Proteomes" id="UP000271624">
    <property type="component" value="Unassembled WGS sequence"/>
</dbReference>
<evidence type="ECO:0000313" key="2">
    <source>
        <dbReference type="EMBL" id="RUT01208.1"/>
    </source>
</evidence>
<reference evidence="2" key="1">
    <citation type="submission" date="2018-12" db="EMBL/GenBank/DDBJ databases">
        <authorList>
            <person name="Will S."/>
            <person name="Neumann-Schaal M."/>
            <person name="Henke P."/>
        </authorList>
    </citation>
    <scope>NUCLEOTIDE SEQUENCE</scope>
    <source>
        <strain evidence="2">PCC 7102</strain>
    </source>
</reference>
<gene>
    <name evidence="2" type="ORF">DSM106972_067590</name>
</gene>
<feature type="transmembrane region" description="Helical" evidence="1">
    <location>
        <begin position="15"/>
        <end position="33"/>
    </location>
</feature>
<name>A0A433V540_9CYAN</name>
<dbReference type="AlphaFoldDB" id="A0A433V540"/>
<keyword evidence="3" id="KW-1185">Reference proteome</keyword>
<dbReference type="GO" id="GO:0031470">
    <property type="term" value="C:carboxysome"/>
    <property type="evidence" value="ECO:0007669"/>
    <property type="project" value="UniProtKB-ARBA"/>
</dbReference>
<dbReference type="InterPro" id="IPR011004">
    <property type="entry name" value="Trimer_LpxA-like_sf"/>
</dbReference>
<dbReference type="RefSeq" id="WP_127084920.1">
    <property type="nucleotide sequence ID" value="NZ_RSCL01000020.1"/>
</dbReference>